<protein>
    <submittedName>
        <fullName evidence="1">Uncharacterized protein</fullName>
    </submittedName>
</protein>
<dbReference type="AlphaFoldDB" id="A0A238KBA3"/>
<reference evidence="2" key="1">
    <citation type="submission" date="2017-05" db="EMBL/GenBank/DDBJ databases">
        <authorList>
            <person name="Rodrigo-Torres L."/>
            <person name="Arahal R. D."/>
            <person name="Lucena T."/>
        </authorList>
    </citation>
    <scope>NUCLEOTIDE SEQUENCE [LARGE SCALE GENOMIC DNA]</scope>
    <source>
        <strain evidence="2">CECT 8868</strain>
    </source>
</reference>
<name>A0A238KBA3_9RHOB</name>
<evidence type="ECO:0000313" key="2">
    <source>
        <dbReference type="Proteomes" id="UP000203464"/>
    </source>
</evidence>
<dbReference type="Proteomes" id="UP000203464">
    <property type="component" value="Unassembled WGS sequence"/>
</dbReference>
<dbReference type="InterPro" id="IPR010985">
    <property type="entry name" value="Ribbon_hlx_hlx"/>
</dbReference>
<dbReference type="EMBL" id="FXYD01000003">
    <property type="protein sequence ID" value="SMX40128.1"/>
    <property type="molecule type" value="Genomic_DNA"/>
</dbReference>
<organism evidence="1 2">
    <name type="scientific">Octadecabacter ascidiaceicola</name>
    <dbReference type="NCBI Taxonomy" id="1655543"/>
    <lineage>
        <taxon>Bacteria</taxon>
        <taxon>Pseudomonadati</taxon>
        <taxon>Pseudomonadota</taxon>
        <taxon>Alphaproteobacteria</taxon>
        <taxon>Rhodobacterales</taxon>
        <taxon>Roseobacteraceae</taxon>
        <taxon>Octadecabacter</taxon>
    </lineage>
</organism>
<sequence>MDEITLKAPPEMIAALARIAQRDDISVGQLIRNSIEKEFYRREKAKTAFMPDERLVAPLRALLADDFAYANGWADLAARLHRKGYKVNEAGGGIAVFRLDGTKVCKGSDLGCSYSKLMKRFNAPFPNHAHRRLRDRVLTAPE</sequence>
<accession>A0A238KBA3</accession>
<dbReference type="RefSeq" id="WP_093996656.1">
    <property type="nucleotide sequence ID" value="NZ_FXYD01000003.1"/>
</dbReference>
<gene>
    <name evidence="1" type="ORF">OCA8868_02286</name>
</gene>
<dbReference type="GO" id="GO:0006355">
    <property type="term" value="P:regulation of DNA-templated transcription"/>
    <property type="evidence" value="ECO:0007669"/>
    <property type="project" value="InterPro"/>
</dbReference>
<proteinExistence type="predicted"/>
<dbReference type="OrthoDB" id="7869496at2"/>
<evidence type="ECO:0000313" key="1">
    <source>
        <dbReference type="EMBL" id="SMX40128.1"/>
    </source>
</evidence>
<keyword evidence="2" id="KW-1185">Reference proteome</keyword>
<dbReference type="SUPFAM" id="SSF47598">
    <property type="entry name" value="Ribbon-helix-helix"/>
    <property type="match status" value="1"/>
</dbReference>